<keyword evidence="1" id="KW-0472">Membrane</keyword>
<dbReference type="EMBL" id="BMKF01000002">
    <property type="protein sequence ID" value="GGB69971.1"/>
    <property type="molecule type" value="Genomic_DNA"/>
</dbReference>
<organism evidence="2 3">
    <name type="scientific">Henriciella pelagia</name>
    <dbReference type="NCBI Taxonomy" id="1977912"/>
    <lineage>
        <taxon>Bacteria</taxon>
        <taxon>Pseudomonadati</taxon>
        <taxon>Pseudomonadota</taxon>
        <taxon>Alphaproteobacteria</taxon>
        <taxon>Hyphomonadales</taxon>
        <taxon>Hyphomonadaceae</taxon>
        <taxon>Henriciella</taxon>
    </lineage>
</organism>
<name>A0ABQ1JN28_9PROT</name>
<comment type="caution">
    <text evidence="2">The sequence shown here is derived from an EMBL/GenBank/DDBJ whole genome shotgun (WGS) entry which is preliminary data.</text>
</comment>
<keyword evidence="3" id="KW-1185">Reference proteome</keyword>
<reference evidence="3" key="1">
    <citation type="journal article" date="2019" name="Int. J. Syst. Evol. Microbiol.">
        <title>The Global Catalogue of Microorganisms (GCM) 10K type strain sequencing project: providing services to taxonomists for standard genome sequencing and annotation.</title>
        <authorList>
            <consortium name="The Broad Institute Genomics Platform"/>
            <consortium name="The Broad Institute Genome Sequencing Center for Infectious Disease"/>
            <person name="Wu L."/>
            <person name="Ma J."/>
        </authorList>
    </citation>
    <scope>NUCLEOTIDE SEQUENCE [LARGE SCALE GENOMIC DNA]</scope>
    <source>
        <strain evidence="3">CGMCC 1.15928</strain>
    </source>
</reference>
<evidence type="ECO:0000313" key="3">
    <source>
        <dbReference type="Proteomes" id="UP000628854"/>
    </source>
</evidence>
<dbReference type="RefSeq" id="WP_084392735.1">
    <property type="nucleotide sequence ID" value="NZ_BMKF01000002.1"/>
</dbReference>
<proteinExistence type="predicted"/>
<feature type="transmembrane region" description="Helical" evidence="1">
    <location>
        <begin position="84"/>
        <end position="103"/>
    </location>
</feature>
<gene>
    <name evidence="2" type="ORF">GCM10011503_18310</name>
</gene>
<protein>
    <recommendedName>
        <fullName evidence="4">DUF2721 domain-containing protein</fullName>
    </recommendedName>
</protein>
<dbReference type="Proteomes" id="UP000628854">
    <property type="component" value="Unassembled WGS sequence"/>
</dbReference>
<accession>A0ABQ1JN28</accession>
<evidence type="ECO:0000313" key="2">
    <source>
        <dbReference type="EMBL" id="GGB69971.1"/>
    </source>
</evidence>
<keyword evidence="1" id="KW-0812">Transmembrane</keyword>
<sequence>MIYSSFIEILSFGAGLNFAFGAFSQYTNQLVSAEREEIRKTFSFYESIDKSNTPTSELRRKLSQFNDIREQFDKIADSYEARSIMFAVLCAVCGSILVFLMVFASVRFESEVPKALPLLIAMLNMPWLLFLLKNLMDYIRLKVRVQRPRINWEDGLDSLTT</sequence>
<evidence type="ECO:0000256" key="1">
    <source>
        <dbReference type="SAM" id="Phobius"/>
    </source>
</evidence>
<evidence type="ECO:0008006" key="4">
    <source>
        <dbReference type="Google" id="ProtNLM"/>
    </source>
</evidence>
<keyword evidence="1" id="KW-1133">Transmembrane helix</keyword>
<feature type="transmembrane region" description="Helical" evidence="1">
    <location>
        <begin position="115"/>
        <end position="132"/>
    </location>
</feature>